<feature type="region of interest" description="Disordered" evidence="1">
    <location>
        <begin position="1"/>
        <end position="84"/>
    </location>
</feature>
<sequence>MPATRSKSSAAMKQGKLQFAAIKRTNSSSQETKAKSKKKTPVQAEESSPEAAQRESVESKLNSLPAAPEELPPPREQLKVKDPRWKKVIQDAKDKNDNLTPSRTNMGRASVYLDWSDGLEHNPWDSILRLRQVYSLQILQPSQCLPQIRDILLTQQGIEKTEYAESCLYGQL</sequence>
<feature type="compositionally biased region" description="Polar residues" evidence="1">
    <location>
        <begin position="1"/>
        <end position="11"/>
    </location>
</feature>
<organism evidence="2 3">
    <name type="scientific">Marasmius tenuissimus</name>
    <dbReference type="NCBI Taxonomy" id="585030"/>
    <lineage>
        <taxon>Eukaryota</taxon>
        <taxon>Fungi</taxon>
        <taxon>Dikarya</taxon>
        <taxon>Basidiomycota</taxon>
        <taxon>Agaricomycotina</taxon>
        <taxon>Agaricomycetes</taxon>
        <taxon>Agaricomycetidae</taxon>
        <taxon>Agaricales</taxon>
        <taxon>Marasmiineae</taxon>
        <taxon>Marasmiaceae</taxon>
        <taxon>Marasmius</taxon>
    </lineage>
</organism>
<comment type="caution">
    <text evidence="2">The sequence shown here is derived from an EMBL/GenBank/DDBJ whole genome shotgun (WGS) entry which is preliminary data.</text>
</comment>
<keyword evidence="3" id="KW-1185">Reference proteome</keyword>
<reference evidence="2 3" key="1">
    <citation type="submission" date="2024-05" db="EMBL/GenBank/DDBJ databases">
        <title>A draft genome resource for the thread blight pathogen Marasmius tenuissimus strain MS-2.</title>
        <authorList>
            <person name="Yulfo-Soto G.E."/>
            <person name="Baruah I.K."/>
            <person name="Amoako-Attah I."/>
            <person name="Bukari Y."/>
            <person name="Meinhardt L.W."/>
            <person name="Bailey B.A."/>
            <person name="Cohen S.P."/>
        </authorList>
    </citation>
    <scope>NUCLEOTIDE SEQUENCE [LARGE SCALE GENOMIC DNA]</scope>
    <source>
        <strain evidence="2 3">MS-2</strain>
    </source>
</reference>
<evidence type="ECO:0000256" key="1">
    <source>
        <dbReference type="SAM" id="MobiDB-lite"/>
    </source>
</evidence>
<evidence type="ECO:0000313" key="3">
    <source>
        <dbReference type="Proteomes" id="UP001437256"/>
    </source>
</evidence>
<accession>A0ABR3A445</accession>
<evidence type="ECO:0000313" key="2">
    <source>
        <dbReference type="EMBL" id="KAL0068363.1"/>
    </source>
</evidence>
<dbReference type="Proteomes" id="UP001437256">
    <property type="component" value="Unassembled WGS sequence"/>
</dbReference>
<name>A0ABR3A445_9AGAR</name>
<proteinExistence type="predicted"/>
<gene>
    <name evidence="2" type="ORF">AAF712_004441</name>
</gene>
<protein>
    <submittedName>
        <fullName evidence="2">Uncharacterized protein</fullName>
    </submittedName>
</protein>
<feature type="compositionally biased region" description="Basic and acidic residues" evidence="1">
    <location>
        <begin position="72"/>
        <end position="84"/>
    </location>
</feature>
<dbReference type="EMBL" id="JBBXMP010000018">
    <property type="protein sequence ID" value="KAL0068363.1"/>
    <property type="molecule type" value="Genomic_DNA"/>
</dbReference>